<organism evidence="2 3">
    <name type="scientific">Dermatophagoides farinae</name>
    <name type="common">American house dust mite</name>
    <dbReference type="NCBI Taxonomy" id="6954"/>
    <lineage>
        <taxon>Eukaryota</taxon>
        <taxon>Metazoa</taxon>
        <taxon>Ecdysozoa</taxon>
        <taxon>Arthropoda</taxon>
        <taxon>Chelicerata</taxon>
        <taxon>Arachnida</taxon>
        <taxon>Acari</taxon>
        <taxon>Acariformes</taxon>
        <taxon>Sarcoptiformes</taxon>
        <taxon>Astigmata</taxon>
        <taxon>Psoroptidia</taxon>
        <taxon>Analgoidea</taxon>
        <taxon>Pyroglyphidae</taxon>
        <taxon>Dermatophagoidinae</taxon>
        <taxon>Dermatophagoides</taxon>
    </lineage>
</organism>
<keyword evidence="1" id="KW-0812">Transmembrane</keyword>
<accession>A0A922I604</accession>
<keyword evidence="1" id="KW-0472">Membrane</keyword>
<proteinExistence type="predicted"/>
<evidence type="ECO:0000313" key="2">
    <source>
        <dbReference type="EMBL" id="KAH9521286.1"/>
    </source>
</evidence>
<comment type="caution">
    <text evidence="2">The sequence shown here is derived from an EMBL/GenBank/DDBJ whole genome shotgun (WGS) entry which is preliminary data.</text>
</comment>
<sequence>MALNHQHVLIYMVILIGYNLCYSLTLNQKPHDPDYIDTDDDNNANLFYADDDILSTEKTPLTQELSMRQLMHEVLKNGNDSNPNDQCQQYKDLIHDLCIARFREKSRIRYDFKKNKYDKDDKDDKDDEDYDSIAPAQQVCCEFKNTYLQCLVSNINAICPPRAFNDLYEQVEGLAKICSQFFEKSTRKCRRHYTIMASGGLHFQNIVPQELNNNHNIKP</sequence>
<reference evidence="2" key="2">
    <citation type="journal article" date="2022" name="Res Sq">
        <title>Comparative Genomics Reveals Insights into the Divergent Evolution of Astigmatic Mites and Household Pest Adaptations.</title>
        <authorList>
            <person name="Xiong Q."/>
            <person name="Wan A.T.-Y."/>
            <person name="Liu X.-Y."/>
            <person name="Fung C.S.-H."/>
            <person name="Xiao X."/>
            <person name="Malainual N."/>
            <person name="Hou J."/>
            <person name="Wang L."/>
            <person name="Wang M."/>
            <person name="Yang K."/>
            <person name="Cui Y."/>
            <person name="Leung E."/>
            <person name="Nong W."/>
            <person name="Shin S.-K."/>
            <person name="Au S."/>
            <person name="Jeong K.Y."/>
            <person name="Chew F.T."/>
            <person name="Hui J."/>
            <person name="Leung T.F."/>
            <person name="Tungtrongchitr A."/>
            <person name="Zhong N."/>
            <person name="Liu Z."/>
            <person name="Tsui S."/>
        </authorList>
    </citation>
    <scope>NUCLEOTIDE SEQUENCE</scope>
    <source>
        <strain evidence="2">Derf</strain>
        <tissue evidence="2">Whole organism</tissue>
    </source>
</reference>
<reference evidence="2" key="1">
    <citation type="submission" date="2013-05" db="EMBL/GenBank/DDBJ databases">
        <authorList>
            <person name="Yim A.K.Y."/>
            <person name="Chan T.F."/>
            <person name="Ji K.M."/>
            <person name="Liu X.Y."/>
            <person name="Zhou J.W."/>
            <person name="Li R.Q."/>
            <person name="Yang K.Y."/>
            <person name="Li J."/>
            <person name="Li M."/>
            <person name="Law P.T.W."/>
            <person name="Wu Y.L."/>
            <person name="Cai Z.L."/>
            <person name="Qin H."/>
            <person name="Bao Y."/>
            <person name="Leung R.K.K."/>
            <person name="Ng P.K.S."/>
            <person name="Zou J."/>
            <person name="Zhong X.J."/>
            <person name="Ran P.X."/>
            <person name="Zhong N.S."/>
            <person name="Liu Z.G."/>
            <person name="Tsui S.K.W."/>
        </authorList>
    </citation>
    <scope>NUCLEOTIDE SEQUENCE</scope>
    <source>
        <strain evidence="2">Derf</strain>
        <tissue evidence="2">Whole organism</tissue>
    </source>
</reference>
<evidence type="ECO:0000313" key="3">
    <source>
        <dbReference type="Proteomes" id="UP000790347"/>
    </source>
</evidence>
<name>A0A922I604_DERFA</name>
<evidence type="ECO:0000256" key="1">
    <source>
        <dbReference type="SAM" id="Phobius"/>
    </source>
</evidence>
<dbReference type="Proteomes" id="UP000790347">
    <property type="component" value="Unassembled WGS sequence"/>
</dbReference>
<gene>
    <name evidence="2" type="ORF">DERF_004956</name>
</gene>
<keyword evidence="3" id="KW-1185">Reference proteome</keyword>
<protein>
    <submittedName>
        <fullName evidence="2">Uncharacterized protein</fullName>
    </submittedName>
</protein>
<dbReference type="AlphaFoldDB" id="A0A922I604"/>
<keyword evidence="1" id="KW-1133">Transmembrane helix</keyword>
<dbReference type="EMBL" id="ASGP02000002">
    <property type="protein sequence ID" value="KAH9521286.1"/>
    <property type="molecule type" value="Genomic_DNA"/>
</dbReference>
<feature type="transmembrane region" description="Helical" evidence="1">
    <location>
        <begin position="6"/>
        <end position="26"/>
    </location>
</feature>